<evidence type="ECO:0000256" key="14">
    <source>
        <dbReference type="ARBA" id="ARBA00023329"/>
    </source>
</evidence>
<keyword evidence="13" id="KW-0458">Lysosome</keyword>
<comment type="catalytic activity">
    <reaction evidence="20">
        <text>D-glucuronate(out) + H(+)(out) = D-glucuronate(in) + H(+)(in)</text>
        <dbReference type="Rhea" id="RHEA:72591"/>
        <dbReference type="ChEBI" id="CHEBI:15378"/>
        <dbReference type="ChEBI" id="CHEBI:58720"/>
    </reaction>
    <physiologicalReaction direction="left-to-right" evidence="20">
        <dbReference type="Rhea" id="RHEA:72592"/>
    </physiologicalReaction>
</comment>
<evidence type="ECO:0000256" key="9">
    <source>
        <dbReference type="ARBA" id="ARBA00022989"/>
    </source>
</evidence>
<dbReference type="PANTHER" id="PTHR11662">
    <property type="entry name" value="SOLUTE CARRIER FAMILY 17"/>
    <property type="match status" value="1"/>
</dbReference>
<evidence type="ECO:0000256" key="27">
    <source>
        <dbReference type="SAM" id="Phobius"/>
    </source>
</evidence>
<evidence type="ECO:0000256" key="10">
    <source>
        <dbReference type="ARBA" id="ARBA00023018"/>
    </source>
</evidence>
<dbReference type="GO" id="GO:0005765">
    <property type="term" value="C:lysosomal membrane"/>
    <property type="evidence" value="ECO:0007669"/>
    <property type="project" value="UniProtKB-SubCell"/>
</dbReference>
<evidence type="ECO:0000256" key="21">
    <source>
        <dbReference type="ARBA" id="ARBA00056891"/>
    </source>
</evidence>
<dbReference type="Proteomes" id="UP001283361">
    <property type="component" value="Unassembled WGS sequence"/>
</dbReference>
<comment type="caution">
    <text evidence="29">The sequence shown here is derived from an EMBL/GenBank/DDBJ whole genome shotgun (WGS) entry which is preliminary data.</text>
</comment>
<dbReference type="CDD" id="cd17318">
    <property type="entry name" value="MFS_SLC17"/>
    <property type="match status" value="1"/>
</dbReference>
<evidence type="ECO:0000256" key="11">
    <source>
        <dbReference type="ARBA" id="ARBA00023136"/>
    </source>
</evidence>
<feature type="transmembrane region" description="Helical" evidence="27">
    <location>
        <begin position="357"/>
        <end position="376"/>
    </location>
</feature>
<dbReference type="InterPro" id="IPR050382">
    <property type="entry name" value="MFS_Na/Anion_cotransporter"/>
</dbReference>
<evidence type="ECO:0000256" key="4">
    <source>
        <dbReference type="ARBA" id="ARBA00004656"/>
    </source>
</evidence>
<evidence type="ECO:0000256" key="13">
    <source>
        <dbReference type="ARBA" id="ARBA00023228"/>
    </source>
</evidence>
<dbReference type="GO" id="GO:0015293">
    <property type="term" value="F:symporter activity"/>
    <property type="evidence" value="ECO:0007669"/>
    <property type="project" value="UniProtKB-KW"/>
</dbReference>
<keyword evidence="9 27" id="KW-1133">Transmembrane helix</keyword>
<comment type="function">
    <text evidence="21">Receptor for CM101, a polysaccharide produced by group B Streptococcus with antipathoangiogenic properties.</text>
</comment>
<evidence type="ECO:0000256" key="1">
    <source>
        <dbReference type="ARBA" id="ARBA00004432"/>
    </source>
</evidence>
<feature type="region of interest" description="Disordered" evidence="26">
    <location>
        <begin position="50"/>
        <end position="73"/>
    </location>
</feature>
<dbReference type="EMBL" id="JAWDGP010001807">
    <property type="protein sequence ID" value="KAK3787980.1"/>
    <property type="molecule type" value="Genomic_DNA"/>
</dbReference>
<evidence type="ECO:0000256" key="12">
    <source>
        <dbReference type="ARBA" id="ARBA00023180"/>
    </source>
</evidence>
<evidence type="ECO:0000256" key="18">
    <source>
        <dbReference type="ARBA" id="ARBA00051403"/>
    </source>
</evidence>
<evidence type="ECO:0000256" key="26">
    <source>
        <dbReference type="SAM" id="MobiDB-lite"/>
    </source>
</evidence>
<evidence type="ECO:0000259" key="28">
    <source>
        <dbReference type="PROSITE" id="PS50850"/>
    </source>
</evidence>
<feature type="transmembrane region" description="Helical" evidence="27">
    <location>
        <begin position="382"/>
        <end position="403"/>
    </location>
</feature>
<keyword evidence="12" id="KW-0325">Glycoprotein</keyword>
<evidence type="ECO:0000256" key="15">
    <source>
        <dbReference type="ARBA" id="ARBA00050101"/>
    </source>
</evidence>
<keyword evidence="8" id="KW-0769">Symport</keyword>
<keyword evidence="7 27" id="KW-0812">Transmembrane</keyword>
<keyword evidence="5" id="KW-0813">Transport</keyword>
<evidence type="ECO:0000256" key="2">
    <source>
        <dbReference type="ARBA" id="ARBA00004554"/>
    </source>
</evidence>
<evidence type="ECO:0000256" key="5">
    <source>
        <dbReference type="ARBA" id="ARBA00022448"/>
    </source>
</evidence>
<dbReference type="Pfam" id="PF07690">
    <property type="entry name" value="MFS_1"/>
    <property type="match status" value="1"/>
</dbReference>
<keyword evidence="30" id="KW-1185">Reference proteome</keyword>
<comment type="catalytic activity">
    <reaction evidence="16">
        <text>L-aspartate(out) = L-aspartate(in)</text>
        <dbReference type="Rhea" id="RHEA:66332"/>
        <dbReference type="ChEBI" id="CHEBI:29991"/>
    </reaction>
    <physiologicalReaction direction="left-to-right" evidence="16">
        <dbReference type="Rhea" id="RHEA:66333"/>
    </physiologicalReaction>
</comment>
<organism evidence="29 30">
    <name type="scientific">Elysia crispata</name>
    <name type="common">lettuce slug</name>
    <dbReference type="NCBI Taxonomy" id="231223"/>
    <lineage>
        <taxon>Eukaryota</taxon>
        <taxon>Metazoa</taxon>
        <taxon>Spiralia</taxon>
        <taxon>Lophotrochozoa</taxon>
        <taxon>Mollusca</taxon>
        <taxon>Gastropoda</taxon>
        <taxon>Heterobranchia</taxon>
        <taxon>Euthyneura</taxon>
        <taxon>Panpulmonata</taxon>
        <taxon>Sacoglossa</taxon>
        <taxon>Placobranchoidea</taxon>
        <taxon>Plakobranchidae</taxon>
        <taxon>Elysia</taxon>
    </lineage>
</organism>
<proteinExistence type="predicted"/>
<evidence type="ECO:0000256" key="7">
    <source>
        <dbReference type="ARBA" id="ARBA00022692"/>
    </source>
</evidence>
<evidence type="ECO:0000256" key="3">
    <source>
        <dbReference type="ARBA" id="ARBA00004638"/>
    </source>
</evidence>
<comment type="subcellular location">
    <subcellularLocation>
        <location evidence="2">Basolateral cell membrane</location>
        <topology evidence="2">Multi-pass membrane protein</topology>
    </subcellularLocation>
    <subcellularLocation>
        <location evidence="3">Cytoplasmic vesicle</location>
        <location evidence="3">Secretory vesicle membrane</location>
        <topology evidence="3">Multi-pass membrane protein</topology>
    </subcellularLocation>
    <subcellularLocation>
        <location evidence="1">Cytoplasmic vesicle</location>
        <location evidence="1">Secretory vesicle</location>
        <location evidence="1">Synaptic vesicle membrane</location>
    </subcellularLocation>
    <subcellularLocation>
        <location evidence="4">Lysosome membrane</location>
    </subcellularLocation>
</comment>
<dbReference type="GO" id="GO:0016323">
    <property type="term" value="C:basolateral plasma membrane"/>
    <property type="evidence" value="ECO:0007669"/>
    <property type="project" value="UniProtKB-SubCell"/>
</dbReference>
<protein>
    <recommendedName>
        <fullName evidence="22">Sialin</fullName>
    </recommendedName>
    <alternativeName>
        <fullName evidence="25">H(+)/nitrate cotransporter</fullName>
    </alternativeName>
    <alternativeName>
        <fullName evidence="23">H(+)/sialic acid cotransporter</fullName>
    </alternativeName>
    <alternativeName>
        <fullName evidence="24">Vesicular excitatory amino acid transporter</fullName>
    </alternativeName>
</protein>
<dbReference type="GO" id="GO:0006820">
    <property type="term" value="P:monoatomic anion transport"/>
    <property type="evidence" value="ECO:0007669"/>
    <property type="project" value="TreeGrafter"/>
</dbReference>
<feature type="transmembrane region" description="Helical" evidence="27">
    <location>
        <begin position="194"/>
        <end position="212"/>
    </location>
</feature>
<dbReference type="PANTHER" id="PTHR11662:SF399">
    <property type="entry name" value="FI19708P1-RELATED"/>
    <property type="match status" value="1"/>
</dbReference>
<feature type="transmembrane region" description="Helical" evidence="27">
    <location>
        <begin position="150"/>
        <end position="173"/>
    </location>
</feature>
<evidence type="ECO:0000313" key="30">
    <source>
        <dbReference type="Proteomes" id="UP001283361"/>
    </source>
</evidence>
<keyword evidence="6" id="KW-1003">Cell membrane</keyword>
<evidence type="ECO:0000256" key="8">
    <source>
        <dbReference type="ARBA" id="ARBA00022847"/>
    </source>
</evidence>
<feature type="transmembrane region" description="Helical" evidence="27">
    <location>
        <begin position="218"/>
        <end position="239"/>
    </location>
</feature>
<evidence type="ECO:0000256" key="20">
    <source>
        <dbReference type="ARBA" id="ARBA00051612"/>
    </source>
</evidence>
<gene>
    <name evidence="29" type="ORF">RRG08_042269</name>
</gene>
<dbReference type="FunFam" id="1.20.1250.20:FF:000067">
    <property type="entry name" value="sialin isoform X2"/>
    <property type="match status" value="1"/>
</dbReference>
<feature type="transmembrane region" description="Helical" evidence="27">
    <location>
        <begin position="451"/>
        <end position="470"/>
    </location>
</feature>
<dbReference type="Gene3D" id="1.20.1250.20">
    <property type="entry name" value="MFS general substrate transporter like domains"/>
    <property type="match status" value="2"/>
</dbReference>
<dbReference type="AlphaFoldDB" id="A0AAE1DZF6"/>
<dbReference type="InterPro" id="IPR036259">
    <property type="entry name" value="MFS_trans_sf"/>
</dbReference>
<dbReference type="GO" id="GO:0046942">
    <property type="term" value="P:carboxylic acid transport"/>
    <property type="evidence" value="ECO:0007669"/>
    <property type="project" value="UniProtKB-ARBA"/>
</dbReference>
<evidence type="ECO:0000256" key="19">
    <source>
        <dbReference type="ARBA" id="ARBA00051447"/>
    </source>
</evidence>
<evidence type="ECO:0000256" key="17">
    <source>
        <dbReference type="ARBA" id="ARBA00050625"/>
    </source>
</evidence>
<keyword evidence="10" id="KW-0770">Synapse</keyword>
<feature type="transmembrane region" description="Helical" evidence="27">
    <location>
        <begin position="99"/>
        <end position="118"/>
    </location>
</feature>
<comment type="catalytic activity">
    <reaction evidence="19">
        <text>L-glutamate(out) = L-glutamate(in)</text>
        <dbReference type="Rhea" id="RHEA:66336"/>
        <dbReference type="ChEBI" id="CHEBI:29985"/>
    </reaction>
    <physiologicalReaction direction="left-to-right" evidence="19">
        <dbReference type="Rhea" id="RHEA:66337"/>
    </physiologicalReaction>
</comment>
<dbReference type="InterPro" id="IPR011701">
    <property type="entry name" value="MFS"/>
</dbReference>
<dbReference type="PROSITE" id="PS50850">
    <property type="entry name" value="MFS"/>
    <property type="match status" value="1"/>
</dbReference>
<feature type="transmembrane region" description="Helical" evidence="27">
    <location>
        <begin position="415"/>
        <end position="439"/>
    </location>
</feature>
<evidence type="ECO:0000256" key="24">
    <source>
        <dbReference type="ARBA" id="ARBA00081195"/>
    </source>
</evidence>
<comment type="catalytic activity">
    <reaction evidence="17">
        <text>N-acetylneuraminate(in) + H(+)(in) = N-acetylneuraminate(out) + H(+)(out)</text>
        <dbReference type="Rhea" id="RHEA:28987"/>
        <dbReference type="ChEBI" id="CHEBI:15378"/>
        <dbReference type="ChEBI" id="CHEBI:35418"/>
    </reaction>
    <physiologicalReaction direction="right-to-left" evidence="17">
        <dbReference type="Rhea" id="RHEA:28989"/>
    </physiologicalReaction>
</comment>
<feature type="transmembrane region" description="Helical" evidence="27">
    <location>
        <begin position="125"/>
        <end position="144"/>
    </location>
</feature>
<evidence type="ECO:0000256" key="25">
    <source>
        <dbReference type="ARBA" id="ARBA00081925"/>
    </source>
</evidence>
<reference evidence="29" key="1">
    <citation type="journal article" date="2023" name="G3 (Bethesda)">
        <title>A reference genome for the long-term kleptoplast-retaining sea slug Elysia crispata morphotype clarki.</title>
        <authorList>
            <person name="Eastman K.E."/>
            <person name="Pendleton A.L."/>
            <person name="Shaikh M.A."/>
            <person name="Suttiyut T."/>
            <person name="Ogas R."/>
            <person name="Tomko P."/>
            <person name="Gavelis G."/>
            <person name="Widhalm J.R."/>
            <person name="Wisecaver J.H."/>
        </authorList>
    </citation>
    <scope>NUCLEOTIDE SEQUENCE</scope>
    <source>
        <strain evidence="29">ECLA1</strain>
    </source>
</reference>
<evidence type="ECO:0000313" key="29">
    <source>
        <dbReference type="EMBL" id="KAK3787980.1"/>
    </source>
</evidence>
<comment type="catalytic activity">
    <reaction evidence="15">
        <text>2 nitrate(out) + H(+)(out) = 2 nitrate(in) + H(+)(in)</text>
        <dbReference type="Rhea" id="RHEA:71539"/>
        <dbReference type="ChEBI" id="CHEBI:15378"/>
        <dbReference type="ChEBI" id="CHEBI:17632"/>
    </reaction>
    <physiologicalReaction direction="left-to-right" evidence="15">
        <dbReference type="Rhea" id="RHEA:71540"/>
    </physiologicalReaction>
</comment>
<dbReference type="FunFam" id="1.20.1250.20:FF:000003">
    <property type="entry name" value="Solute carrier family 17 member 3"/>
    <property type="match status" value="1"/>
</dbReference>
<feature type="domain" description="Major facilitator superfamily (MFS) profile" evidence="28">
    <location>
        <begin position="17"/>
        <end position="474"/>
    </location>
</feature>
<evidence type="ECO:0000256" key="22">
    <source>
        <dbReference type="ARBA" id="ARBA00069713"/>
    </source>
</evidence>
<keyword evidence="14" id="KW-0968">Cytoplasmic vesicle</keyword>
<evidence type="ECO:0000256" key="16">
    <source>
        <dbReference type="ARBA" id="ARBA00050554"/>
    </source>
</evidence>
<feature type="region of interest" description="Disordered" evidence="26">
    <location>
        <begin position="498"/>
        <end position="520"/>
    </location>
</feature>
<name>A0AAE1DZF6_9GAST</name>
<sequence>MEKVEKAPMFFSQRLLLAFMAFLGKVFIYATRVNLSVAVVCMVRDSVNNSTVSSNSSMFNSTPAPGSSSGCADASSSSKDSAYEHAEFDWDKTTTGELLAMYFYGYIFTQIPGGWLASRYGGKRVWGVCQAVCAVCTLLTPLCARTHVYLAYAVRFILGFGAGVTFPAVHALLGRWSPPLERSKMASFTFSGPLVGNVLTFSISGLLCAYGFDNGWGSIFYLAGIGNMLWVVAWFWLVADSPDQHPHISERERIYITTSIGKGVVKKVRRVPWLSMATSGPLWAVIISHMTNNYLNYTLITSLPTFMKESLDFDVKENGALSSLPYVCQFVGAIVVGQIADRIREKQLLSTKNVRKLFQAISLGGAGVCVAVVGQMGCEHRYGAVAMLCLCTILLSANRAGYLSNHLDLAPSYAGILYGITNTAATIPGMVAPIVTGALTPTGSADEWRTVFYVCAAIAIAGMVIFVLLADGELQTWAVPKDGDYVIKVDVNSLKDGTAEESAKSAPEPSNAAVENKTKL</sequence>
<comment type="catalytic activity">
    <reaction evidence="18">
        <text>N-acetyl-L-aspartyl-L-glutamate(out) = N-acetyl-L-aspartyl-L-glutamate(in)</text>
        <dbReference type="Rhea" id="RHEA:72599"/>
        <dbReference type="ChEBI" id="CHEBI:76931"/>
    </reaction>
    <physiologicalReaction direction="left-to-right" evidence="18">
        <dbReference type="Rhea" id="RHEA:72600"/>
    </physiologicalReaction>
</comment>
<evidence type="ECO:0000256" key="23">
    <source>
        <dbReference type="ARBA" id="ARBA00080244"/>
    </source>
</evidence>
<evidence type="ECO:0000256" key="6">
    <source>
        <dbReference type="ARBA" id="ARBA00022475"/>
    </source>
</evidence>
<dbReference type="InterPro" id="IPR020846">
    <property type="entry name" value="MFS_dom"/>
</dbReference>
<keyword evidence="11 27" id="KW-0472">Membrane</keyword>
<accession>A0AAE1DZF6</accession>
<dbReference type="SUPFAM" id="SSF103473">
    <property type="entry name" value="MFS general substrate transporter"/>
    <property type="match status" value="1"/>
</dbReference>
<dbReference type="GO" id="GO:0030672">
    <property type="term" value="C:synaptic vesicle membrane"/>
    <property type="evidence" value="ECO:0007669"/>
    <property type="project" value="UniProtKB-SubCell"/>
</dbReference>